<keyword evidence="2" id="KW-0547">Nucleotide-binding</keyword>
<dbReference type="AlphaFoldDB" id="A0A1L5F7P9"/>
<sequence>MSYKDCIKVWRKGISEELLDRFFLKFTYSSNKIENNETRLRDVETIFKGKKVADFKGNKKTLVEIENHRELCKNIFKLCKKYDSKVSIDLAKKIHYALMKNCFSEQLLLKGESPGEFKKGDYIVGLHDVGVSPDEVEENLDSLFKEINEVKINDNNVLTVISYFHCWFENIHPFADGNGRTGRMLVNYLLIGNNFPPIVLFENDREQYYLALEYFNETQEISKMVDFLEDQAYKTWIKDYNIKLKNLKDFLD</sequence>
<keyword evidence="2" id="KW-0067">ATP-binding</keyword>
<dbReference type="GO" id="GO:0005524">
    <property type="term" value="F:ATP binding"/>
    <property type="evidence" value="ECO:0007669"/>
    <property type="project" value="UniProtKB-KW"/>
</dbReference>
<dbReference type="PANTHER" id="PTHR13504:SF38">
    <property type="entry name" value="FIDO DOMAIN-CONTAINING PROTEIN"/>
    <property type="match status" value="1"/>
</dbReference>
<organism evidence="4 5">
    <name type="scientific">Clostridium kluyveri</name>
    <dbReference type="NCBI Taxonomy" id="1534"/>
    <lineage>
        <taxon>Bacteria</taxon>
        <taxon>Bacillati</taxon>
        <taxon>Bacillota</taxon>
        <taxon>Clostridia</taxon>
        <taxon>Eubacteriales</taxon>
        <taxon>Clostridiaceae</taxon>
        <taxon>Clostridium</taxon>
    </lineage>
</organism>
<dbReference type="InterPro" id="IPR036597">
    <property type="entry name" value="Fido-like_dom_sf"/>
</dbReference>
<dbReference type="InterPro" id="IPR040198">
    <property type="entry name" value="Fido_containing"/>
</dbReference>
<dbReference type="EMBL" id="CP018335">
    <property type="protein sequence ID" value="APM39051.1"/>
    <property type="molecule type" value="Genomic_DNA"/>
</dbReference>
<dbReference type="OrthoDB" id="9813719at2"/>
<feature type="domain" description="Fido" evidence="3">
    <location>
        <begin position="86"/>
        <end position="230"/>
    </location>
</feature>
<proteinExistence type="predicted"/>
<feature type="binding site" evidence="2">
    <location>
        <begin position="208"/>
        <end position="209"/>
    </location>
    <ligand>
        <name>ATP</name>
        <dbReference type="ChEBI" id="CHEBI:30616"/>
    </ligand>
</feature>
<feature type="binding site" evidence="2">
    <location>
        <begin position="124"/>
        <end position="127"/>
    </location>
    <ligand>
        <name>ATP</name>
        <dbReference type="ChEBI" id="CHEBI:30616"/>
    </ligand>
</feature>
<protein>
    <recommendedName>
        <fullName evidence="3">Fido domain-containing protein</fullName>
    </recommendedName>
</protein>
<dbReference type="InterPro" id="IPR003812">
    <property type="entry name" value="Fido"/>
</dbReference>
<dbReference type="PROSITE" id="PS51459">
    <property type="entry name" value="FIDO"/>
    <property type="match status" value="1"/>
</dbReference>
<reference evidence="4 5" key="1">
    <citation type="submission" date="2016-12" db="EMBL/GenBank/DDBJ databases">
        <title>Complete genome sequence of Clostridium kluyveri JZZ isolated from the pit mud of a Chinese flavor liquor-making factory.</title>
        <authorList>
            <person name="Wang Y."/>
        </authorList>
    </citation>
    <scope>NUCLEOTIDE SEQUENCE [LARGE SCALE GENOMIC DNA]</scope>
    <source>
        <strain evidence="4 5">JZZ</strain>
    </source>
</reference>
<accession>A0A1L5F7P9</accession>
<evidence type="ECO:0000256" key="1">
    <source>
        <dbReference type="PIRSR" id="PIRSR640198-1"/>
    </source>
</evidence>
<feature type="active site" evidence="1">
    <location>
        <position position="172"/>
    </location>
</feature>
<evidence type="ECO:0000313" key="4">
    <source>
        <dbReference type="EMBL" id="APM39051.1"/>
    </source>
</evidence>
<dbReference type="RefSeq" id="WP_073538689.1">
    <property type="nucleotide sequence ID" value="NZ_CP018335.1"/>
</dbReference>
<feature type="binding site" evidence="2">
    <location>
        <begin position="176"/>
        <end position="183"/>
    </location>
    <ligand>
        <name>ATP</name>
        <dbReference type="ChEBI" id="CHEBI:30616"/>
    </ligand>
</feature>
<dbReference type="Proteomes" id="UP000184604">
    <property type="component" value="Chromosome"/>
</dbReference>
<evidence type="ECO:0000256" key="2">
    <source>
        <dbReference type="PIRSR" id="PIRSR640198-2"/>
    </source>
</evidence>
<feature type="binding site" evidence="2">
    <location>
        <position position="216"/>
    </location>
    <ligand>
        <name>ATP</name>
        <dbReference type="ChEBI" id="CHEBI:30616"/>
    </ligand>
</feature>
<gene>
    <name evidence="4" type="ORF">BS101_09985</name>
</gene>
<dbReference type="PANTHER" id="PTHR13504">
    <property type="entry name" value="FIDO DOMAIN-CONTAINING PROTEIN DDB_G0283145"/>
    <property type="match status" value="1"/>
</dbReference>
<evidence type="ECO:0000313" key="5">
    <source>
        <dbReference type="Proteomes" id="UP000184604"/>
    </source>
</evidence>
<name>A0A1L5F7P9_CLOKL</name>
<dbReference type="Gene3D" id="1.10.3290.10">
    <property type="entry name" value="Fido-like domain"/>
    <property type="match status" value="1"/>
</dbReference>
<dbReference type="Pfam" id="PF02661">
    <property type="entry name" value="Fic"/>
    <property type="match status" value="1"/>
</dbReference>
<dbReference type="SUPFAM" id="SSF140931">
    <property type="entry name" value="Fic-like"/>
    <property type="match status" value="1"/>
</dbReference>
<evidence type="ECO:0000259" key="3">
    <source>
        <dbReference type="PROSITE" id="PS51459"/>
    </source>
</evidence>